<evidence type="ECO:0000313" key="3">
    <source>
        <dbReference type="Proteomes" id="UP000033934"/>
    </source>
</evidence>
<dbReference type="InterPro" id="IPR020588">
    <property type="entry name" value="RecA_ATP-bd"/>
</dbReference>
<dbReference type="PANTHER" id="PTHR32472">
    <property type="entry name" value="DNA REPAIR PROTEIN RADA"/>
    <property type="match status" value="1"/>
</dbReference>
<dbReference type="Gene3D" id="3.40.50.300">
    <property type="entry name" value="P-loop containing nucleotide triphosphate hydrolases"/>
    <property type="match status" value="1"/>
</dbReference>
<dbReference type="Gene3D" id="3.30.230.10">
    <property type="match status" value="1"/>
</dbReference>
<gene>
    <name evidence="2" type="ORF">UT11_C0048G0005</name>
</gene>
<dbReference type="InterPro" id="IPR014721">
    <property type="entry name" value="Ribsml_uS5_D2-typ_fold_subgr"/>
</dbReference>
<dbReference type="SUPFAM" id="SSF54211">
    <property type="entry name" value="Ribosomal protein S5 domain 2-like"/>
    <property type="match status" value="1"/>
</dbReference>
<name>A0A0G0NP66_9BACT</name>
<dbReference type="InterPro" id="IPR020568">
    <property type="entry name" value="Ribosomal_Su5_D2-typ_SF"/>
</dbReference>
<dbReference type="GO" id="GO:0140664">
    <property type="term" value="F:ATP-dependent DNA damage sensor activity"/>
    <property type="evidence" value="ECO:0007669"/>
    <property type="project" value="InterPro"/>
</dbReference>
<dbReference type="InterPro" id="IPR027417">
    <property type="entry name" value="P-loop_NTPase"/>
</dbReference>
<dbReference type="GO" id="GO:0000725">
    <property type="term" value="P:recombinational repair"/>
    <property type="evidence" value="ECO:0007669"/>
    <property type="project" value="TreeGrafter"/>
</dbReference>
<evidence type="ECO:0000313" key="2">
    <source>
        <dbReference type="EMBL" id="KKQ87664.1"/>
    </source>
</evidence>
<dbReference type="GO" id="GO:0005524">
    <property type="term" value="F:ATP binding"/>
    <property type="evidence" value="ECO:0007669"/>
    <property type="project" value="InterPro"/>
</dbReference>
<dbReference type="PRINTS" id="PR01874">
    <property type="entry name" value="DNAREPAIRADA"/>
</dbReference>
<dbReference type="AlphaFoldDB" id="A0A0G0NP66"/>
<sequence>KPELVIIDSIQTMYHPDYPSTPGSIVQVRECSLRMQQLAKKENISIILVGHITKDGTVAGPKTLEHLVDVVLYLEGEKYHNIRILRAVKNRFGDISESGLFEMQNNGFIEISNPSKIFLSEKIQAPGSVIAVTLEGRRPILVEVQALVKKTVFGYPQRTSSGFDLNRLQLLIAVLEKRAGVDLANADVFLNIVGGLKIKEPAVDLAIITAITSAKNNLIIPDDYVFWGEVGLVGEIRQTISEKLREDETVRLGYTRWPKTKTIRELLSNLKLIT</sequence>
<feature type="domain" description="RecA family profile 1" evidence="1">
    <location>
        <begin position="1"/>
        <end position="52"/>
    </location>
</feature>
<dbReference type="SUPFAM" id="SSF52540">
    <property type="entry name" value="P-loop containing nucleoside triphosphate hydrolases"/>
    <property type="match status" value="1"/>
</dbReference>
<accession>A0A0G0NP66</accession>
<dbReference type="Proteomes" id="UP000033934">
    <property type="component" value="Unassembled WGS sequence"/>
</dbReference>
<dbReference type="EMBL" id="LBVO01000048">
    <property type="protein sequence ID" value="KKQ87664.1"/>
    <property type="molecule type" value="Genomic_DNA"/>
</dbReference>
<reference evidence="2 3" key="1">
    <citation type="journal article" date="2015" name="Nature">
        <title>rRNA introns, odd ribosomes, and small enigmatic genomes across a large radiation of phyla.</title>
        <authorList>
            <person name="Brown C.T."/>
            <person name="Hug L.A."/>
            <person name="Thomas B.C."/>
            <person name="Sharon I."/>
            <person name="Castelle C.J."/>
            <person name="Singh A."/>
            <person name="Wilkins M.J."/>
            <person name="Williams K.H."/>
            <person name="Banfield J.F."/>
        </authorList>
    </citation>
    <scope>NUCLEOTIDE SEQUENCE [LARGE SCALE GENOMIC DNA]</scope>
</reference>
<dbReference type="GO" id="GO:0003677">
    <property type="term" value="F:DNA binding"/>
    <property type="evidence" value="ECO:0007669"/>
    <property type="project" value="InterPro"/>
</dbReference>
<evidence type="ECO:0000259" key="1">
    <source>
        <dbReference type="PROSITE" id="PS50162"/>
    </source>
</evidence>
<organism evidence="2 3">
    <name type="scientific">Berkelbacteria bacterium GW2011_GWA2_38_9</name>
    <dbReference type="NCBI Taxonomy" id="1618334"/>
    <lineage>
        <taxon>Bacteria</taxon>
        <taxon>Candidatus Berkelbacteria</taxon>
    </lineage>
</organism>
<dbReference type="GO" id="GO:0005829">
    <property type="term" value="C:cytosol"/>
    <property type="evidence" value="ECO:0007669"/>
    <property type="project" value="TreeGrafter"/>
</dbReference>
<comment type="caution">
    <text evidence="2">The sequence shown here is derived from an EMBL/GenBank/DDBJ whole genome shotgun (WGS) entry which is preliminary data.</text>
</comment>
<dbReference type="PATRIC" id="fig|1618334.3.peg.656"/>
<dbReference type="PANTHER" id="PTHR32472:SF10">
    <property type="entry name" value="DNA REPAIR PROTEIN RADA-LIKE PROTEIN"/>
    <property type="match status" value="1"/>
</dbReference>
<dbReference type="PROSITE" id="PS50162">
    <property type="entry name" value="RECA_2"/>
    <property type="match status" value="1"/>
</dbReference>
<protein>
    <submittedName>
        <fullName evidence="2">Repair protein radA protein</fullName>
    </submittedName>
</protein>
<proteinExistence type="predicted"/>
<feature type="non-terminal residue" evidence="2">
    <location>
        <position position="1"/>
    </location>
</feature>